<gene>
    <name evidence="10" type="ORF">TD95_004098</name>
</gene>
<keyword evidence="9" id="KW-1135">Mitochondrion nucleoid</keyword>
<protein>
    <recommendedName>
        <fullName evidence="3">Mitochondrial genome maintenance protein MGM101</fullName>
    </recommendedName>
</protein>
<evidence type="ECO:0000256" key="3">
    <source>
        <dbReference type="ARBA" id="ARBA00013628"/>
    </source>
</evidence>
<proteinExistence type="inferred from homology"/>
<evidence type="ECO:0000256" key="5">
    <source>
        <dbReference type="ARBA" id="ARBA00022946"/>
    </source>
</evidence>
<comment type="subcellular location">
    <subcellularLocation>
        <location evidence="1">Mitochondrion matrix</location>
        <location evidence="1">Mitochondrion nucleoid</location>
    </subcellularLocation>
</comment>
<dbReference type="AlphaFoldDB" id="A0A0F4ZAF2"/>
<evidence type="ECO:0000256" key="9">
    <source>
        <dbReference type="ARBA" id="ARBA00023271"/>
    </source>
</evidence>
<evidence type="ECO:0000256" key="4">
    <source>
        <dbReference type="ARBA" id="ARBA00022763"/>
    </source>
</evidence>
<dbReference type="Pfam" id="PF06420">
    <property type="entry name" value="Mgm101p"/>
    <property type="match status" value="1"/>
</dbReference>
<accession>A0A0F4ZAF2</accession>
<name>A0A0F4ZAF2_9PEZI</name>
<evidence type="ECO:0000313" key="10">
    <source>
        <dbReference type="EMBL" id="KKA27265.1"/>
    </source>
</evidence>
<sequence length="245" mass="27350">MSSLPTIRAALRPLLQSSRRLPAAARLLSTFPALRKPSSADAIDATPSSIETMTVTTPSGSAVSYRTPENIDWSTSYFGLSTEPFSKEITDILTRTVDPKLDVEMKPDGIIYMPEVRYRKVLNEAFGPGGWGLVPRGDTVVGDKIVTREYALIVHGRFISQAQGENNFFSVDQIPRAVEGCKSNALMRCCKDLGIAWQLWDPAFIRRYQSTQAEQVWVEHVVSKKKARIWIKKGDPVPYPYKKSA</sequence>
<organism evidence="10 11">
    <name type="scientific">Thielaviopsis punctulata</name>
    <dbReference type="NCBI Taxonomy" id="72032"/>
    <lineage>
        <taxon>Eukaryota</taxon>
        <taxon>Fungi</taxon>
        <taxon>Dikarya</taxon>
        <taxon>Ascomycota</taxon>
        <taxon>Pezizomycotina</taxon>
        <taxon>Sordariomycetes</taxon>
        <taxon>Hypocreomycetidae</taxon>
        <taxon>Microascales</taxon>
        <taxon>Ceratocystidaceae</taxon>
        <taxon>Thielaviopsis</taxon>
    </lineage>
</organism>
<evidence type="ECO:0000256" key="1">
    <source>
        <dbReference type="ARBA" id="ARBA00004436"/>
    </source>
</evidence>
<evidence type="ECO:0000313" key="11">
    <source>
        <dbReference type="Proteomes" id="UP000033483"/>
    </source>
</evidence>
<keyword evidence="8" id="KW-0234">DNA repair</keyword>
<evidence type="ECO:0000256" key="8">
    <source>
        <dbReference type="ARBA" id="ARBA00023204"/>
    </source>
</evidence>
<keyword evidence="7" id="KW-0496">Mitochondrion</keyword>
<dbReference type="InterPro" id="IPR009446">
    <property type="entry name" value="Mgm101"/>
</dbReference>
<keyword evidence="5" id="KW-0809">Transit peptide</keyword>
<evidence type="ECO:0000256" key="7">
    <source>
        <dbReference type="ARBA" id="ARBA00023128"/>
    </source>
</evidence>
<dbReference type="GO" id="GO:0036297">
    <property type="term" value="P:interstrand cross-link repair"/>
    <property type="evidence" value="ECO:0007669"/>
    <property type="project" value="TreeGrafter"/>
</dbReference>
<comment type="similarity">
    <text evidence="2">Belongs to the MGM101 family.</text>
</comment>
<keyword evidence="11" id="KW-1185">Reference proteome</keyword>
<dbReference type="GO" id="GO:0000725">
    <property type="term" value="P:recombinational repair"/>
    <property type="evidence" value="ECO:0007669"/>
    <property type="project" value="TreeGrafter"/>
</dbReference>
<reference evidence="10 11" key="1">
    <citation type="submission" date="2015-03" db="EMBL/GenBank/DDBJ databases">
        <authorList>
            <person name="Radwan O."/>
            <person name="Al-Naeli F.A."/>
            <person name="Rendon G.A."/>
            <person name="Fields C."/>
        </authorList>
    </citation>
    <scope>NUCLEOTIDE SEQUENCE [LARGE SCALE GENOMIC DNA]</scope>
    <source>
        <strain evidence="10">CR-DP1</strain>
    </source>
</reference>
<evidence type="ECO:0000256" key="2">
    <source>
        <dbReference type="ARBA" id="ARBA00007053"/>
    </source>
</evidence>
<keyword evidence="6" id="KW-0238">DNA-binding</keyword>
<evidence type="ECO:0000256" key="6">
    <source>
        <dbReference type="ARBA" id="ARBA00023125"/>
    </source>
</evidence>
<keyword evidence="4" id="KW-0227">DNA damage</keyword>
<dbReference type="OrthoDB" id="17164at2759"/>
<dbReference type="Proteomes" id="UP000033483">
    <property type="component" value="Unassembled WGS sequence"/>
</dbReference>
<dbReference type="PANTHER" id="PTHR31404">
    <property type="entry name" value="MITOCHONDRIAL GENOME MAINTENANCE PROTEIN MGM101"/>
    <property type="match status" value="1"/>
</dbReference>
<dbReference type="EMBL" id="LAEV01001839">
    <property type="protein sequence ID" value="KKA27265.1"/>
    <property type="molecule type" value="Genomic_DNA"/>
</dbReference>
<comment type="caution">
    <text evidence="10">The sequence shown here is derived from an EMBL/GenBank/DDBJ whole genome shotgun (WGS) entry which is preliminary data.</text>
</comment>
<dbReference type="PANTHER" id="PTHR31404:SF0">
    <property type="entry name" value="MITOCHONDRIAL GENOME MAINTENANCE PROTEIN MGM101"/>
    <property type="match status" value="1"/>
</dbReference>
<dbReference type="GO" id="GO:0003697">
    <property type="term" value="F:single-stranded DNA binding"/>
    <property type="evidence" value="ECO:0007669"/>
    <property type="project" value="InterPro"/>
</dbReference>
<dbReference type="GO" id="GO:0000262">
    <property type="term" value="C:mitochondrial chromosome"/>
    <property type="evidence" value="ECO:0007669"/>
    <property type="project" value="InterPro"/>
</dbReference>